<evidence type="ECO:0000256" key="3">
    <source>
        <dbReference type="ARBA" id="ARBA00023002"/>
    </source>
</evidence>
<keyword evidence="3" id="KW-0560">Oxidoreductase</keyword>
<comment type="similarity">
    <text evidence="1">Belongs to the short-chain dehydrogenases/reductases (SDR) family.</text>
</comment>
<protein>
    <submittedName>
        <fullName evidence="4">Uu.00g006140.m01.CDS01</fullName>
    </submittedName>
</protein>
<evidence type="ECO:0000313" key="4">
    <source>
        <dbReference type="EMBL" id="CAJ2506484.1"/>
    </source>
</evidence>
<reference evidence="4" key="1">
    <citation type="submission" date="2023-10" db="EMBL/GenBank/DDBJ databases">
        <authorList>
            <person name="Hackl T."/>
        </authorList>
    </citation>
    <scope>NUCLEOTIDE SEQUENCE</scope>
</reference>
<dbReference type="PANTHER" id="PTHR24320:SF252">
    <property type="entry name" value="DEHYDROGENASE_REDUCTASE FAMILY PROTEIN, PUTATIVE (AFU_ORTHOLOGUE AFUA_3G08550)-RELATED"/>
    <property type="match status" value="1"/>
</dbReference>
<dbReference type="InterPro" id="IPR002347">
    <property type="entry name" value="SDR_fam"/>
</dbReference>
<evidence type="ECO:0000313" key="5">
    <source>
        <dbReference type="Proteomes" id="UP001295740"/>
    </source>
</evidence>
<dbReference type="Gene3D" id="3.40.50.720">
    <property type="entry name" value="NAD(P)-binding Rossmann-like Domain"/>
    <property type="match status" value="1"/>
</dbReference>
<evidence type="ECO:0000256" key="2">
    <source>
        <dbReference type="ARBA" id="ARBA00022857"/>
    </source>
</evidence>
<dbReference type="PRINTS" id="PR00081">
    <property type="entry name" value="GDHRDH"/>
</dbReference>
<dbReference type="PANTHER" id="PTHR24320">
    <property type="entry name" value="RETINOL DEHYDROGENASE"/>
    <property type="match status" value="1"/>
</dbReference>
<dbReference type="GO" id="GO:0016491">
    <property type="term" value="F:oxidoreductase activity"/>
    <property type="evidence" value="ECO:0007669"/>
    <property type="project" value="UniProtKB-KW"/>
</dbReference>
<accession>A0AAI8VKA7</accession>
<dbReference type="AlphaFoldDB" id="A0AAI8VKA7"/>
<dbReference type="InterPro" id="IPR036291">
    <property type="entry name" value="NAD(P)-bd_dom_sf"/>
</dbReference>
<sequence length="351" mass="38688">MMPSSIALRPTLTPFKQFYANQFGTKPQPPPRGTTFASKTAIITGSSSGIGQECARQMLDLNLSHLIMAVRNPAKGEAIAKELRKGHPMAVVDVWKLDMLHYASIQAFAEKCERELRRLDIVILNAGGSNQAFKVNKETGHEESLQLNYLSNALLGTLLLPVLKNKRSPGAGPGRMLFVSSALGVTSKFSNVAADPLLPSFTEPYVSGKEQWNLGAAQERYSMTKTLVNMFIYKLSTLVSADDVIIDGVEPGYTKGSGLDADVTGVLKWVLWVVKSLVARTLEHAAWTYIDAVDTKGKESHGCFLMCYRNWPFHALMYTPEGEAATERLWKETMDELDFAGVRGIVESMKH</sequence>
<dbReference type="Proteomes" id="UP001295740">
    <property type="component" value="Unassembled WGS sequence"/>
</dbReference>
<evidence type="ECO:0000256" key="1">
    <source>
        <dbReference type="ARBA" id="ARBA00006484"/>
    </source>
</evidence>
<keyword evidence="2" id="KW-0521">NADP</keyword>
<organism evidence="4 5">
    <name type="scientific">Anthostomella pinea</name>
    <dbReference type="NCBI Taxonomy" id="933095"/>
    <lineage>
        <taxon>Eukaryota</taxon>
        <taxon>Fungi</taxon>
        <taxon>Dikarya</taxon>
        <taxon>Ascomycota</taxon>
        <taxon>Pezizomycotina</taxon>
        <taxon>Sordariomycetes</taxon>
        <taxon>Xylariomycetidae</taxon>
        <taxon>Xylariales</taxon>
        <taxon>Xylariaceae</taxon>
        <taxon>Anthostomella</taxon>
    </lineage>
</organism>
<dbReference type="SUPFAM" id="SSF51735">
    <property type="entry name" value="NAD(P)-binding Rossmann-fold domains"/>
    <property type="match status" value="1"/>
</dbReference>
<gene>
    <name evidence="4" type="ORF">KHLLAP_LOCUS6952</name>
</gene>
<proteinExistence type="inferred from homology"/>
<dbReference type="Pfam" id="PF00106">
    <property type="entry name" value="adh_short"/>
    <property type="match status" value="1"/>
</dbReference>
<comment type="caution">
    <text evidence="4">The sequence shown here is derived from an EMBL/GenBank/DDBJ whole genome shotgun (WGS) entry which is preliminary data.</text>
</comment>
<name>A0AAI8VKA7_9PEZI</name>
<dbReference type="EMBL" id="CAUWAG010000008">
    <property type="protein sequence ID" value="CAJ2506484.1"/>
    <property type="molecule type" value="Genomic_DNA"/>
</dbReference>
<keyword evidence="5" id="KW-1185">Reference proteome</keyword>